<keyword evidence="3" id="KW-0804">Transcription</keyword>
<keyword evidence="2 4" id="KW-0238">DNA-binding</keyword>
<comment type="caution">
    <text evidence="6">The sequence shown here is derived from an EMBL/GenBank/DDBJ whole genome shotgun (WGS) entry which is preliminary data.</text>
</comment>
<dbReference type="PROSITE" id="PS50977">
    <property type="entry name" value="HTH_TETR_2"/>
    <property type="match status" value="1"/>
</dbReference>
<dbReference type="EMBL" id="SOHJ01000004">
    <property type="protein sequence ID" value="TFD61707.1"/>
    <property type="molecule type" value="Genomic_DNA"/>
</dbReference>
<evidence type="ECO:0000256" key="2">
    <source>
        <dbReference type="ARBA" id="ARBA00023125"/>
    </source>
</evidence>
<dbReference type="InterPro" id="IPR001647">
    <property type="entry name" value="HTH_TetR"/>
</dbReference>
<dbReference type="Gene3D" id="1.10.10.60">
    <property type="entry name" value="Homeodomain-like"/>
    <property type="match status" value="1"/>
</dbReference>
<sequence length="200" mass="22213">MTTGLRERKRLATKHSIQEKALDLFDERGFAAVTIEEIAEAAEVSPSSVYRYFGTKEQLIVADDFADLSQEALDHILDPHDPLGTARRIVADYESTPAGVNAAEGAGKSPWRRVHYFFQEPTVRLAVYASLDEASSRIAASLLSRQGMSEAKARVAAHAFVFGYFAALEQWHVDGGKRPIVDYVDDGMAVLREIWTNPDR</sequence>
<reference evidence="6 7" key="1">
    <citation type="submission" date="2019-03" db="EMBL/GenBank/DDBJ databases">
        <title>Genomics of glacier-inhabiting Cryobacterium strains.</title>
        <authorList>
            <person name="Liu Q."/>
            <person name="Xin Y.-H."/>
        </authorList>
    </citation>
    <scope>NUCLEOTIDE SEQUENCE [LARGE SCALE GENOMIC DNA]</scope>
    <source>
        <strain evidence="6 7">Sr39</strain>
    </source>
</reference>
<accession>A0A4R9AIJ5</accession>
<organism evidence="6 7">
    <name type="scientific">Cryobacterium suzukii</name>
    <dbReference type="NCBI Taxonomy" id="1259198"/>
    <lineage>
        <taxon>Bacteria</taxon>
        <taxon>Bacillati</taxon>
        <taxon>Actinomycetota</taxon>
        <taxon>Actinomycetes</taxon>
        <taxon>Micrococcales</taxon>
        <taxon>Microbacteriaceae</taxon>
        <taxon>Cryobacterium</taxon>
    </lineage>
</organism>
<proteinExistence type="predicted"/>
<dbReference type="PRINTS" id="PR00455">
    <property type="entry name" value="HTHTETR"/>
</dbReference>
<gene>
    <name evidence="6" type="ORF">E3T39_06665</name>
</gene>
<dbReference type="GO" id="GO:0003700">
    <property type="term" value="F:DNA-binding transcription factor activity"/>
    <property type="evidence" value="ECO:0007669"/>
    <property type="project" value="TreeGrafter"/>
</dbReference>
<evidence type="ECO:0000256" key="1">
    <source>
        <dbReference type="ARBA" id="ARBA00023015"/>
    </source>
</evidence>
<keyword evidence="7" id="KW-1185">Reference proteome</keyword>
<dbReference type="InterPro" id="IPR009057">
    <property type="entry name" value="Homeodomain-like_sf"/>
</dbReference>
<dbReference type="Pfam" id="PF00440">
    <property type="entry name" value="TetR_N"/>
    <property type="match status" value="1"/>
</dbReference>
<name>A0A4R9AIJ5_9MICO</name>
<dbReference type="AlphaFoldDB" id="A0A4R9AIJ5"/>
<evidence type="ECO:0000256" key="3">
    <source>
        <dbReference type="ARBA" id="ARBA00023163"/>
    </source>
</evidence>
<dbReference type="OrthoDB" id="956698at2"/>
<protein>
    <submittedName>
        <fullName evidence="6">TetR family transcriptional regulator</fullName>
    </submittedName>
</protein>
<dbReference type="PANTHER" id="PTHR30055:SF234">
    <property type="entry name" value="HTH-TYPE TRANSCRIPTIONAL REGULATOR BETI"/>
    <property type="match status" value="1"/>
</dbReference>
<evidence type="ECO:0000313" key="6">
    <source>
        <dbReference type="EMBL" id="TFD61707.1"/>
    </source>
</evidence>
<keyword evidence="1" id="KW-0805">Transcription regulation</keyword>
<dbReference type="InterPro" id="IPR050109">
    <property type="entry name" value="HTH-type_TetR-like_transc_reg"/>
</dbReference>
<evidence type="ECO:0000256" key="4">
    <source>
        <dbReference type="PROSITE-ProRule" id="PRU00335"/>
    </source>
</evidence>
<dbReference type="Proteomes" id="UP000298170">
    <property type="component" value="Unassembled WGS sequence"/>
</dbReference>
<dbReference type="GO" id="GO:0000976">
    <property type="term" value="F:transcription cis-regulatory region binding"/>
    <property type="evidence" value="ECO:0007669"/>
    <property type="project" value="TreeGrafter"/>
</dbReference>
<dbReference type="Gene3D" id="1.10.357.10">
    <property type="entry name" value="Tetracycline Repressor, domain 2"/>
    <property type="match status" value="1"/>
</dbReference>
<evidence type="ECO:0000259" key="5">
    <source>
        <dbReference type="PROSITE" id="PS50977"/>
    </source>
</evidence>
<dbReference type="PANTHER" id="PTHR30055">
    <property type="entry name" value="HTH-TYPE TRANSCRIPTIONAL REGULATOR RUTR"/>
    <property type="match status" value="1"/>
</dbReference>
<dbReference type="RefSeq" id="WP_134513909.1">
    <property type="nucleotide sequence ID" value="NZ_SOHJ01000004.1"/>
</dbReference>
<dbReference type="SUPFAM" id="SSF46689">
    <property type="entry name" value="Homeodomain-like"/>
    <property type="match status" value="1"/>
</dbReference>
<feature type="domain" description="HTH tetR-type" evidence="5">
    <location>
        <begin position="11"/>
        <end position="71"/>
    </location>
</feature>
<feature type="DNA-binding region" description="H-T-H motif" evidence="4">
    <location>
        <begin position="34"/>
        <end position="53"/>
    </location>
</feature>
<evidence type="ECO:0000313" key="7">
    <source>
        <dbReference type="Proteomes" id="UP000298170"/>
    </source>
</evidence>